<comment type="caution">
    <text evidence="5">The sequence shown here is derived from an EMBL/GenBank/DDBJ whole genome shotgun (WGS) entry which is preliminary data.</text>
</comment>
<sequence>MIDSEIERLLDGPPSKLAFRSLCATLAMADYPEDLLAWCEERLVSWPDTVREAPESWLRELEGDFTRPTWSLVRSLTVSSGRLGMLDLVLPDPRSYPEVRGVTHIDLGWFGSDDLERLVDGFDLWENLRALRLNINDQDSLDDIANLDALARIESLSLKDLRSHAGWSRDSLFRPPEGRPLLVRHAEMRARHLIHLLRAGLVPDLRSADAIVTTPGEARELADCAGPARLERLGIRFCSSQNGEGPWPIPQADTIVAEDDEACETFFAHADLTNLRSLTVLGTNDHGFRKGLGARGSNSLVASGVLQRLTEFHLAHLPLGDTEIAHVLGGISGDRIEKLVLVDLAATDAIATTLSGAGELPRLRHLDLHRNLLGERGARHLATQVAMPALEHLDLSGSSGGSPYYSHHTVQPIGDRGVAAWAGSDNAANLRYLNVAATGLSVDGLTALLCSELLQHLETLDLSRNPLGRWPGTIRTSAVWRTLRTLHLAECGVDDDDIEILTGTTAPELSSVSLAYNSVGSRGAAALASWPALPQLWNLDLYDNIIGDDGLIELATSDAAIRLLELDLEQDCWNARRRSLRSVLPPEVLDAESFPSLDSIYLGTVDEYHGVRYFCGFPTRLLRGIVSAPDTRPEIVTFLTNIELVELDETEGEPTQQNSASSIAGGSSDFRARRKETHAERIREAEELMRSLVAPPGS</sequence>
<keyword evidence="6" id="KW-1185">Reference proteome</keyword>
<dbReference type="Gene3D" id="3.80.10.10">
    <property type="entry name" value="Ribonuclease Inhibitor"/>
    <property type="match status" value="3"/>
</dbReference>
<dbReference type="SUPFAM" id="SSF52047">
    <property type="entry name" value="RNI-like"/>
    <property type="match status" value="1"/>
</dbReference>
<name>A0ABS6B3U3_9NOCA</name>
<evidence type="ECO:0000313" key="5">
    <source>
        <dbReference type="EMBL" id="MBU3064985.1"/>
    </source>
</evidence>
<reference evidence="5 6" key="1">
    <citation type="submission" date="2021-06" db="EMBL/GenBank/DDBJ databases">
        <title>Actinomycetes sequencing.</title>
        <authorList>
            <person name="Shan Q."/>
        </authorList>
    </citation>
    <scope>NUCLEOTIDE SEQUENCE [LARGE SCALE GENOMIC DNA]</scope>
    <source>
        <strain evidence="5 6">NEAU-G5</strain>
    </source>
</reference>
<keyword evidence="1" id="KW-0343">GTPase activation</keyword>
<feature type="compositionally biased region" description="Polar residues" evidence="4">
    <location>
        <begin position="653"/>
        <end position="665"/>
    </location>
</feature>
<evidence type="ECO:0000313" key="6">
    <source>
        <dbReference type="Proteomes" id="UP000733379"/>
    </source>
</evidence>
<protein>
    <recommendedName>
        <fullName evidence="7">Leucine rich repeat (LRR) protein</fullName>
    </recommendedName>
</protein>
<organism evidence="5 6">
    <name type="scientific">Nocardia albiluteola</name>
    <dbReference type="NCBI Taxonomy" id="2842303"/>
    <lineage>
        <taxon>Bacteria</taxon>
        <taxon>Bacillati</taxon>
        <taxon>Actinomycetota</taxon>
        <taxon>Actinomycetes</taxon>
        <taxon>Mycobacteriales</taxon>
        <taxon>Nocardiaceae</taxon>
        <taxon>Nocardia</taxon>
    </lineage>
</organism>
<dbReference type="Pfam" id="PF13516">
    <property type="entry name" value="LRR_6"/>
    <property type="match status" value="1"/>
</dbReference>
<dbReference type="RefSeq" id="WP_215920682.1">
    <property type="nucleotide sequence ID" value="NZ_JAHKNI010000009.1"/>
</dbReference>
<proteinExistence type="predicted"/>
<gene>
    <name evidence="5" type="ORF">KO481_26070</name>
</gene>
<dbReference type="EMBL" id="JAHKNI010000009">
    <property type="protein sequence ID" value="MBU3064985.1"/>
    <property type="molecule type" value="Genomic_DNA"/>
</dbReference>
<evidence type="ECO:0000256" key="1">
    <source>
        <dbReference type="ARBA" id="ARBA00022468"/>
    </source>
</evidence>
<evidence type="ECO:0000256" key="4">
    <source>
        <dbReference type="SAM" id="MobiDB-lite"/>
    </source>
</evidence>
<dbReference type="InterPro" id="IPR001611">
    <property type="entry name" value="Leu-rich_rpt"/>
</dbReference>
<dbReference type="Proteomes" id="UP000733379">
    <property type="component" value="Unassembled WGS sequence"/>
</dbReference>
<evidence type="ECO:0000256" key="3">
    <source>
        <dbReference type="ARBA" id="ARBA00022737"/>
    </source>
</evidence>
<evidence type="ECO:0008006" key="7">
    <source>
        <dbReference type="Google" id="ProtNLM"/>
    </source>
</evidence>
<keyword evidence="2" id="KW-0433">Leucine-rich repeat</keyword>
<evidence type="ECO:0000256" key="2">
    <source>
        <dbReference type="ARBA" id="ARBA00022614"/>
    </source>
</evidence>
<dbReference type="InterPro" id="IPR032675">
    <property type="entry name" value="LRR_dom_sf"/>
</dbReference>
<dbReference type="PANTHER" id="PTHR24113">
    <property type="entry name" value="RAN GTPASE-ACTIVATING PROTEIN 1"/>
    <property type="match status" value="1"/>
</dbReference>
<dbReference type="InterPro" id="IPR027038">
    <property type="entry name" value="RanGap"/>
</dbReference>
<keyword evidence="3" id="KW-0677">Repeat</keyword>
<accession>A0ABS6B3U3</accession>
<dbReference type="PANTHER" id="PTHR24113:SF12">
    <property type="entry name" value="RAN GTPASE-ACTIVATING PROTEIN 1"/>
    <property type="match status" value="1"/>
</dbReference>
<dbReference type="SMART" id="SM00368">
    <property type="entry name" value="LRR_RI"/>
    <property type="match status" value="3"/>
</dbReference>
<feature type="region of interest" description="Disordered" evidence="4">
    <location>
        <begin position="649"/>
        <end position="679"/>
    </location>
</feature>